<accession>A0AAW1TBV4</accession>
<dbReference type="AlphaFoldDB" id="A0AAW1TBV4"/>
<dbReference type="SUPFAM" id="SSF50494">
    <property type="entry name" value="Trypsin-like serine proteases"/>
    <property type="match status" value="1"/>
</dbReference>
<evidence type="ECO:0000313" key="3">
    <source>
        <dbReference type="Proteomes" id="UP001485043"/>
    </source>
</evidence>
<feature type="compositionally biased region" description="Pro residues" evidence="1">
    <location>
        <begin position="68"/>
        <end position="92"/>
    </location>
</feature>
<comment type="caution">
    <text evidence="2">The sequence shown here is derived from an EMBL/GenBank/DDBJ whole genome shotgun (WGS) entry which is preliminary data.</text>
</comment>
<sequence>MDHIDITVQVDGAPYSNWFRIYSDQSVIAEDTPGNQYGVDFWLNDGSGKPVKTFDGVATPSLVTIFGPGPPPTPSPTPSPKPTPAPTPPPTLEPVGDQDSCDDPENGYSPPSPAVIALQAPDNRIPAWEGSTATFPAIGLMFKSKGLFGSCAYGSAFAIGPNHILTAAHMLYHNGKDVNPKHIDFGKVGKQDHGVAGGYHIKVKKCKVLEGYKTVPDNQKAGFDFGVCLVDTLPATVGFMKMMVPPSGSNTISTAGYPLEAPWPSGYNADTAIQKPFMTTERATIENDLIQFNSQSSRGQSGSPFFAAQGTEGHPARPASPSRPDAFGVLTQTSQARTLGLPLTQQRINTITGWMNNELRP</sequence>
<reference evidence="2 3" key="1">
    <citation type="journal article" date="2024" name="Nat. Commun.">
        <title>Phylogenomics reveals the evolutionary origins of lichenization in chlorophyte algae.</title>
        <authorList>
            <person name="Puginier C."/>
            <person name="Libourel C."/>
            <person name="Otte J."/>
            <person name="Skaloud P."/>
            <person name="Haon M."/>
            <person name="Grisel S."/>
            <person name="Petersen M."/>
            <person name="Berrin J.G."/>
            <person name="Delaux P.M."/>
            <person name="Dal Grande F."/>
            <person name="Keller J."/>
        </authorList>
    </citation>
    <scope>NUCLEOTIDE SEQUENCE [LARGE SCALE GENOMIC DNA]</scope>
    <source>
        <strain evidence="2 3">SAG 2523</strain>
    </source>
</reference>
<dbReference type="InterPro" id="IPR043504">
    <property type="entry name" value="Peptidase_S1_PA_chymotrypsin"/>
</dbReference>
<dbReference type="EMBL" id="JALJOV010000164">
    <property type="protein sequence ID" value="KAK9866403.1"/>
    <property type="molecule type" value="Genomic_DNA"/>
</dbReference>
<feature type="region of interest" description="Disordered" evidence="1">
    <location>
        <begin position="294"/>
        <end position="322"/>
    </location>
</feature>
<evidence type="ECO:0000313" key="2">
    <source>
        <dbReference type="EMBL" id="KAK9866403.1"/>
    </source>
</evidence>
<feature type="region of interest" description="Disordered" evidence="1">
    <location>
        <begin position="64"/>
        <end position="111"/>
    </location>
</feature>
<keyword evidence="3" id="KW-1185">Reference proteome</keyword>
<name>A0AAW1TBV4_9CHLO</name>
<protein>
    <recommendedName>
        <fullName evidence="4">Serine protease</fullName>
    </recommendedName>
</protein>
<dbReference type="Gene3D" id="2.40.10.10">
    <property type="entry name" value="Trypsin-like serine proteases"/>
    <property type="match status" value="2"/>
</dbReference>
<feature type="compositionally biased region" description="Polar residues" evidence="1">
    <location>
        <begin position="294"/>
        <end position="303"/>
    </location>
</feature>
<proteinExistence type="predicted"/>
<dbReference type="Proteomes" id="UP001485043">
    <property type="component" value="Unassembled WGS sequence"/>
</dbReference>
<gene>
    <name evidence="2" type="ORF">WJX84_000793</name>
</gene>
<dbReference type="InterPro" id="IPR009003">
    <property type="entry name" value="Peptidase_S1_PA"/>
</dbReference>
<evidence type="ECO:0000256" key="1">
    <source>
        <dbReference type="SAM" id="MobiDB-lite"/>
    </source>
</evidence>
<organism evidence="2 3">
    <name type="scientific">Apatococcus fuscideae</name>
    <dbReference type="NCBI Taxonomy" id="2026836"/>
    <lineage>
        <taxon>Eukaryota</taxon>
        <taxon>Viridiplantae</taxon>
        <taxon>Chlorophyta</taxon>
        <taxon>core chlorophytes</taxon>
        <taxon>Trebouxiophyceae</taxon>
        <taxon>Chlorellales</taxon>
        <taxon>Chlorellaceae</taxon>
        <taxon>Apatococcus</taxon>
    </lineage>
</organism>
<evidence type="ECO:0008006" key="4">
    <source>
        <dbReference type="Google" id="ProtNLM"/>
    </source>
</evidence>